<protein>
    <submittedName>
        <fullName evidence="1">Uncharacterized protein</fullName>
    </submittedName>
</protein>
<reference evidence="1 2" key="1">
    <citation type="submission" date="2019-05" db="EMBL/GenBank/DDBJ databases">
        <title>Another draft genome of Portunus trituberculatus and its Hox gene families provides insights of decapod evolution.</title>
        <authorList>
            <person name="Jeong J.-H."/>
            <person name="Song I."/>
            <person name="Kim S."/>
            <person name="Choi T."/>
            <person name="Kim D."/>
            <person name="Ryu S."/>
            <person name="Kim W."/>
        </authorList>
    </citation>
    <scope>NUCLEOTIDE SEQUENCE [LARGE SCALE GENOMIC DNA]</scope>
    <source>
        <tissue evidence="1">Muscle</tissue>
    </source>
</reference>
<dbReference type="EMBL" id="VSRR010000382">
    <property type="protein sequence ID" value="MPC14838.1"/>
    <property type="molecule type" value="Genomic_DNA"/>
</dbReference>
<dbReference type="Proteomes" id="UP000324222">
    <property type="component" value="Unassembled WGS sequence"/>
</dbReference>
<accession>A0A5B7CZW3</accession>
<organism evidence="1 2">
    <name type="scientific">Portunus trituberculatus</name>
    <name type="common">Swimming crab</name>
    <name type="synonym">Neptunus trituberculatus</name>
    <dbReference type="NCBI Taxonomy" id="210409"/>
    <lineage>
        <taxon>Eukaryota</taxon>
        <taxon>Metazoa</taxon>
        <taxon>Ecdysozoa</taxon>
        <taxon>Arthropoda</taxon>
        <taxon>Crustacea</taxon>
        <taxon>Multicrustacea</taxon>
        <taxon>Malacostraca</taxon>
        <taxon>Eumalacostraca</taxon>
        <taxon>Eucarida</taxon>
        <taxon>Decapoda</taxon>
        <taxon>Pleocyemata</taxon>
        <taxon>Brachyura</taxon>
        <taxon>Eubrachyura</taxon>
        <taxon>Portunoidea</taxon>
        <taxon>Portunidae</taxon>
        <taxon>Portuninae</taxon>
        <taxon>Portunus</taxon>
    </lineage>
</organism>
<keyword evidence="2" id="KW-1185">Reference proteome</keyword>
<proteinExistence type="predicted"/>
<gene>
    <name evidence="1" type="ORF">E2C01_007614</name>
</gene>
<evidence type="ECO:0000313" key="1">
    <source>
        <dbReference type="EMBL" id="MPC14838.1"/>
    </source>
</evidence>
<dbReference type="AlphaFoldDB" id="A0A5B7CZW3"/>
<comment type="caution">
    <text evidence="1">The sequence shown here is derived from an EMBL/GenBank/DDBJ whole genome shotgun (WGS) entry which is preliminary data.</text>
</comment>
<name>A0A5B7CZW3_PORTR</name>
<evidence type="ECO:0000313" key="2">
    <source>
        <dbReference type="Proteomes" id="UP000324222"/>
    </source>
</evidence>
<sequence length="66" mass="7977">MMYFNMYDSPPRPWHNNFFVPWPRLTMQPNHVTLQLQHLTLQPQHVTLKPQHLTLQPQHLTKHGVE</sequence>